<keyword evidence="3" id="KW-1185">Reference proteome</keyword>
<protein>
    <submittedName>
        <fullName evidence="2">Uncharacterized protein</fullName>
    </submittedName>
</protein>
<dbReference type="PANTHER" id="PTHR34546">
    <property type="entry name" value="OS06G0153600 PROTEIN"/>
    <property type="match status" value="1"/>
</dbReference>
<feature type="region of interest" description="Disordered" evidence="1">
    <location>
        <begin position="65"/>
        <end position="85"/>
    </location>
</feature>
<name>A0A484LY29_9ASTE</name>
<reference evidence="2 3" key="1">
    <citation type="submission" date="2018-04" db="EMBL/GenBank/DDBJ databases">
        <authorList>
            <person name="Vogel A."/>
        </authorList>
    </citation>
    <scope>NUCLEOTIDE SEQUENCE [LARGE SCALE GENOMIC DNA]</scope>
</reference>
<organism evidence="2 3">
    <name type="scientific">Cuscuta campestris</name>
    <dbReference type="NCBI Taxonomy" id="132261"/>
    <lineage>
        <taxon>Eukaryota</taxon>
        <taxon>Viridiplantae</taxon>
        <taxon>Streptophyta</taxon>
        <taxon>Embryophyta</taxon>
        <taxon>Tracheophyta</taxon>
        <taxon>Spermatophyta</taxon>
        <taxon>Magnoliopsida</taxon>
        <taxon>eudicotyledons</taxon>
        <taxon>Gunneridae</taxon>
        <taxon>Pentapetalae</taxon>
        <taxon>asterids</taxon>
        <taxon>lamiids</taxon>
        <taxon>Solanales</taxon>
        <taxon>Convolvulaceae</taxon>
        <taxon>Cuscuteae</taxon>
        <taxon>Cuscuta</taxon>
        <taxon>Cuscuta subgen. Grammica</taxon>
        <taxon>Cuscuta sect. Cleistogrammica</taxon>
    </lineage>
</organism>
<evidence type="ECO:0000313" key="3">
    <source>
        <dbReference type="Proteomes" id="UP000595140"/>
    </source>
</evidence>
<feature type="region of interest" description="Disordered" evidence="1">
    <location>
        <begin position="1"/>
        <end position="20"/>
    </location>
</feature>
<sequence>MYLHSLWHRGPPRSQNPIPNPYFLRPTTFVRRGYLPPVKRSRIQREYSDPGIDWSCKIRKDTRRATAHGWPSVSIQSSSQPRSLTPEEQALMDSIQAQKAALKAVSDFLSCRYNADGEGNEDECIDEFEEGDMDDTTEGEGCRNFDFFEKLYETDSALRKYYVMNYAGGEFSCLVCYAVGKRSVKKYKDCLALVQHSVSVTKTKGRQAHRAYGQSICKIIGWDIN</sequence>
<dbReference type="PANTHER" id="PTHR34546:SF3">
    <property type="entry name" value="OS06G0153600 PROTEIN"/>
    <property type="match status" value="1"/>
</dbReference>
<dbReference type="EMBL" id="OOIL02002134">
    <property type="protein sequence ID" value="VFQ80678.1"/>
    <property type="molecule type" value="Genomic_DNA"/>
</dbReference>
<gene>
    <name evidence="2" type="ORF">CCAM_LOCUS22454</name>
</gene>
<feature type="compositionally biased region" description="Low complexity" evidence="1">
    <location>
        <begin position="71"/>
        <end position="83"/>
    </location>
</feature>
<proteinExistence type="predicted"/>
<dbReference type="AlphaFoldDB" id="A0A484LY29"/>
<dbReference type="OrthoDB" id="1929495at2759"/>
<feature type="non-terminal residue" evidence="2">
    <location>
        <position position="225"/>
    </location>
</feature>
<evidence type="ECO:0000256" key="1">
    <source>
        <dbReference type="SAM" id="MobiDB-lite"/>
    </source>
</evidence>
<accession>A0A484LY29</accession>
<feature type="compositionally biased region" description="Basic residues" evidence="1">
    <location>
        <begin position="1"/>
        <end position="11"/>
    </location>
</feature>
<dbReference type="Proteomes" id="UP000595140">
    <property type="component" value="Unassembled WGS sequence"/>
</dbReference>
<evidence type="ECO:0000313" key="2">
    <source>
        <dbReference type="EMBL" id="VFQ80678.1"/>
    </source>
</evidence>